<keyword evidence="5" id="KW-0238">DNA-binding</keyword>
<dbReference type="GO" id="GO:0006265">
    <property type="term" value="P:DNA topological change"/>
    <property type="evidence" value="ECO:0007669"/>
    <property type="project" value="InterPro"/>
</dbReference>
<dbReference type="GO" id="GO:0003677">
    <property type="term" value="F:DNA binding"/>
    <property type="evidence" value="ECO:0007669"/>
    <property type="project" value="UniProtKB-KW"/>
</dbReference>
<evidence type="ECO:0000256" key="4">
    <source>
        <dbReference type="ARBA" id="ARBA00023029"/>
    </source>
</evidence>
<feature type="domain" description="Toprim" evidence="12">
    <location>
        <begin position="1"/>
        <end position="107"/>
    </location>
</feature>
<dbReference type="InterPro" id="IPR000380">
    <property type="entry name" value="Topo_IA"/>
</dbReference>
<evidence type="ECO:0000256" key="3">
    <source>
        <dbReference type="ARBA" id="ARBA00012891"/>
    </source>
</evidence>
<dbReference type="InterPro" id="IPR013824">
    <property type="entry name" value="Topo_IA_cen_sub1"/>
</dbReference>
<dbReference type="Pfam" id="PF01131">
    <property type="entry name" value="Topoisom_bac"/>
    <property type="match status" value="1"/>
</dbReference>
<dbReference type="InterPro" id="IPR003602">
    <property type="entry name" value="Topo_IA_DNA-bd_dom"/>
</dbReference>
<name>A0A4V6QM13_9LEPT</name>
<evidence type="ECO:0000259" key="12">
    <source>
        <dbReference type="PROSITE" id="PS50880"/>
    </source>
</evidence>
<dbReference type="PANTHER" id="PTHR42785:SF1">
    <property type="entry name" value="DNA TOPOISOMERASE"/>
    <property type="match status" value="1"/>
</dbReference>
<dbReference type="Gene3D" id="1.10.290.10">
    <property type="entry name" value="Topoisomerase I, domain 4"/>
    <property type="match status" value="1"/>
</dbReference>
<dbReference type="AlphaFoldDB" id="A0A4V6QM13"/>
<evidence type="ECO:0000256" key="11">
    <source>
        <dbReference type="SAM" id="MobiDB-lite"/>
    </source>
</evidence>
<dbReference type="Gene3D" id="3.40.50.140">
    <property type="match status" value="1"/>
</dbReference>
<dbReference type="GO" id="GO:0003917">
    <property type="term" value="F:DNA topoisomerase type I (single strand cut, ATP-independent) activity"/>
    <property type="evidence" value="ECO:0007669"/>
    <property type="project" value="UniProtKB-EC"/>
</dbReference>
<protein>
    <recommendedName>
        <fullName evidence="3">DNA topoisomerase</fullName>
        <ecNumber evidence="3">5.6.2.1</ecNumber>
    </recommendedName>
    <alternativeName>
        <fullName evidence="10">Omega-protein</fullName>
    </alternativeName>
    <alternativeName>
        <fullName evidence="9">Relaxing enzyme</fullName>
    </alternativeName>
    <alternativeName>
        <fullName evidence="7">Swivelase</fullName>
    </alternativeName>
    <alternativeName>
        <fullName evidence="8">Untwisting enzyme</fullName>
    </alternativeName>
</protein>
<feature type="compositionally biased region" description="Polar residues" evidence="11">
    <location>
        <begin position="562"/>
        <end position="577"/>
    </location>
</feature>
<dbReference type="NCBIfam" id="TIGR01051">
    <property type="entry name" value="topA_bact"/>
    <property type="match status" value="1"/>
</dbReference>
<evidence type="ECO:0000256" key="10">
    <source>
        <dbReference type="ARBA" id="ARBA00032877"/>
    </source>
</evidence>
<evidence type="ECO:0000256" key="2">
    <source>
        <dbReference type="ARBA" id="ARBA00009446"/>
    </source>
</evidence>
<dbReference type="Pfam" id="PF01751">
    <property type="entry name" value="Toprim"/>
    <property type="match status" value="1"/>
</dbReference>
<dbReference type="EC" id="5.6.2.1" evidence="3"/>
<dbReference type="InterPro" id="IPR013826">
    <property type="entry name" value="Topo_IA_cen_sub3"/>
</dbReference>
<feature type="domain" description="Topo IA-type catalytic" evidence="13">
    <location>
        <begin position="123"/>
        <end position="550"/>
    </location>
</feature>
<dbReference type="SMART" id="SM00493">
    <property type="entry name" value="TOPRIM"/>
    <property type="match status" value="1"/>
</dbReference>
<sequence length="648" mass="75030">MVESPTKAATISSYLGKDWVVVATKGHIKDLPSKSYGVDFANSFEPEYEWLKGKKNLFSTILTKAKKSSSIYIASDPDREGEIIAKHCFDELGKLKKPMYRLRLKEITKEELRLQLQKKVGLDWQAVESQIARRVVDRIFGFEVSPDLWRRLKIPSLSAGRVQSTVLHWICEREKEIQNFSKENYFQLKLQGSFLGQKIELKYQSKEKLKENDIHSILNEIQIKPEPSRLETLKLSKIKTKKINRNPPKAFSTASLLESSFRTLKFDSKKTMRLAQSLFEGKKLNTGETVGLITYMRSDSTRVSDSKRKLGEDYLKTNYPNLVSEKKRDQSKQKKFSQDAHEAVIPINPHFTPDKIRSFLNTDEAKLYQLIWERFLVSLMKPETGEEVVFEFPIGNHLFVYSSETIFDSGFKQFPKPVEKRHREFPEAKVGDPFHYQTFSMEEKVTEPPTRYTQGKLIQKMEDTGVGRPSTYATILETLLKRKYIVEYQKNIGPSGLGLKVDAYLFLNFQEMIGESFTKELESQLDQITEEKESRVSLVTKFYEDLQKILKSPRKKIEEETQNSQAPSKTTKGTKQRILSDTKEDQKQSFQAKRNPMDEKQSLSFNTSASQKCPKCKEGFVKTKLGKNGKTIYFCSRYPHCDYITYDN</sequence>
<dbReference type="SMART" id="SM00436">
    <property type="entry name" value="TOP1Bc"/>
    <property type="match status" value="1"/>
</dbReference>
<dbReference type="InterPro" id="IPR013497">
    <property type="entry name" value="Topo_IA_cen"/>
</dbReference>
<dbReference type="CDD" id="cd00186">
    <property type="entry name" value="TOP1Ac"/>
    <property type="match status" value="1"/>
</dbReference>
<dbReference type="PROSITE" id="PS52039">
    <property type="entry name" value="TOPO_IA_2"/>
    <property type="match status" value="1"/>
</dbReference>
<evidence type="ECO:0000313" key="14">
    <source>
        <dbReference type="EMBL" id="TGL54133.1"/>
    </source>
</evidence>
<dbReference type="SMART" id="SM00437">
    <property type="entry name" value="TOP1Ac"/>
    <property type="match status" value="1"/>
</dbReference>
<gene>
    <name evidence="14" type="primary">topA</name>
    <name evidence="14" type="ORF">EHQ59_08030</name>
</gene>
<evidence type="ECO:0000313" key="15">
    <source>
        <dbReference type="Proteomes" id="UP000297609"/>
    </source>
</evidence>
<feature type="region of interest" description="Disordered" evidence="11">
    <location>
        <begin position="554"/>
        <end position="606"/>
    </location>
</feature>
<dbReference type="Gene3D" id="1.10.460.10">
    <property type="entry name" value="Topoisomerase I, domain 2"/>
    <property type="match status" value="1"/>
</dbReference>
<dbReference type="PROSITE" id="PS50880">
    <property type="entry name" value="TOPRIM"/>
    <property type="match status" value="1"/>
</dbReference>
<evidence type="ECO:0000256" key="6">
    <source>
        <dbReference type="ARBA" id="ARBA00023235"/>
    </source>
</evidence>
<organism evidence="14 15">
    <name type="scientific">Leptospira kemamanensis</name>
    <dbReference type="NCBI Taxonomy" id="2484942"/>
    <lineage>
        <taxon>Bacteria</taxon>
        <taxon>Pseudomonadati</taxon>
        <taxon>Spirochaetota</taxon>
        <taxon>Spirochaetia</taxon>
        <taxon>Leptospirales</taxon>
        <taxon>Leptospiraceae</taxon>
        <taxon>Leptospira</taxon>
    </lineage>
</organism>
<dbReference type="SUPFAM" id="SSF56712">
    <property type="entry name" value="Prokaryotic type I DNA topoisomerase"/>
    <property type="match status" value="1"/>
</dbReference>
<dbReference type="PANTHER" id="PTHR42785">
    <property type="entry name" value="DNA TOPOISOMERASE, TYPE IA, CORE"/>
    <property type="match status" value="1"/>
</dbReference>
<keyword evidence="6 14" id="KW-0413">Isomerase</keyword>
<dbReference type="Proteomes" id="UP000297609">
    <property type="component" value="Unassembled WGS sequence"/>
</dbReference>
<dbReference type="OrthoDB" id="9804262at2"/>
<dbReference type="PRINTS" id="PR00417">
    <property type="entry name" value="PRTPISMRASEI"/>
</dbReference>
<evidence type="ECO:0000256" key="9">
    <source>
        <dbReference type="ARBA" id="ARBA00032235"/>
    </source>
</evidence>
<dbReference type="InterPro" id="IPR003601">
    <property type="entry name" value="Topo_IA_2"/>
</dbReference>
<dbReference type="EMBL" id="RQGG01000019">
    <property type="protein sequence ID" value="TGL54133.1"/>
    <property type="molecule type" value="Genomic_DNA"/>
</dbReference>
<evidence type="ECO:0000259" key="13">
    <source>
        <dbReference type="PROSITE" id="PS52039"/>
    </source>
</evidence>
<accession>A0A4V6QM13</accession>
<keyword evidence="15" id="KW-1185">Reference proteome</keyword>
<feature type="compositionally biased region" description="Basic and acidic residues" evidence="11">
    <location>
        <begin position="578"/>
        <end position="587"/>
    </location>
</feature>
<dbReference type="InterPro" id="IPR005733">
    <property type="entry name" value="TopoI_bac-type"/>
</dbReference>
<evidence type="ECO:0000256" key="8">
    <source>
        <dbReference type="ARBA" id="ARBA00031985"/>
    </source>
</evidence>
<comment type="similarity">
    <text evidence="2">Belongs to the type IA topoisomerase family.</text>
</comment>
<dbReference type="Gene3D" id="2.70.20.10">
    <property type="entry name" value="Topoisomerase I, domain 3"/>
    <property type="match status" value="1"/>
</dbReference>
<dbReference type="InterPro" id="IPR023405">
    <property type="entry name" value="Topo_IA_core_domain"/>
</dbReference>
<evidence type="ECO:0000256" key="5">
    <source>
        <dbReference type="ARBA" id="ARBA00023125"/>
    </source>
</evidence>
<dbReference type="InterPro" id="IPR006171">
    <property type="entry name" value="TOPRIM_dom"/>
</dbReference>
<evidence type="ECO:0000256" key="7">
    <source>
        <dbReference type="ARBA" id="ARBA00030003"/>
    </source>
</evidence>
<keyword evidence="4" id="KW-0799">Topoisomerase</keyword>
<proteinExistence type="inferred from homology"/>
<comment type="caution">
    <text evidence="14">The sequence shown here is derived from an EMBL/GenBank/DDBJ whole genome shotgun (WGS) entry which is preliminary data.</text>
</comment>
<comment type="catalytic activity">
    <reaction evidence="1">
        <text>ATP-independent breakage of single-stranded DNA, followed by passage and rejoining.</text>
        <dbReference type="EC" id="5.6.2.1"/>
    </reaction>
</comment>
<reference evidence="14" key="1">
    <citation type="journal article" date="2019" name="PLoS Negl. Trop. Dis.">
        <title>Revisiting the worldwide diversity of Leptospira species in the environment.</title>
        <authorList>
            <person name="Vincent A.T."/>
            <person name="Schiettekatte O."/>
            <person name="Bourhy P."/>
            <person name="Veyrier F.J."/>
            <person name="Picardeau M."/>
        </authorList>
    </citation>
    <scope>NUCLEOTIDE SEQUENCE [LARGE SCALE GENOMIC DNA]</scope>
    <source>
        <strain evidence="14">201702454</strain>
    </source>
</reference>
<evidence type="ECO:0000256" key="1">
    <source>
        <dbReference type="ARBA" id="ARBA00000213"/>
    </source>
</evidence>
<dbReference type="InterPro" id="IPR013825">
    <property type="entry name" value="Topo_IA_cen_sub2"/>
</dbReference>